<dbReference type="GO" id="GO:0000400">
    <property type="term" value="F:four-way junction DNA binding"/>
    <property type="evidence" value="ECO:0007669"/>
    <property type="project" value="UniProtKB-UniRule"/>
</dbReference>
<dbReference type="Gene3D" id="1.10.150.20">
    <property type="entry name" value="5' to 3' exonuclease, C-terminal subdomain"/>
    <property type="match status" value="1"/>
</dbReference>
<feature type="domain" description="Helix-hairpin-helix DNA-binding motif class 1" evidence="8">
    <location>
        <begin position="108"/>
        <end position="127"/>
    </location>
</feature>
<accession>A0A1G6BJT6</accession>
<dbReference type="Pfam" id="PF07499">
    <property type="entry name" value="RuvA_C"/>
    <property type="match status" value="1"/>
</dbReference>
<dbReference type="InterPro" id="IPR003583">
    <property type="entry name" value="Hlx-hairpin-Hlx_DNA-bd_motif"/>
</dbReference>
<feature type="compositionally biased region" description="Low complexity" evidence="7">
    <location>
        <begin position="139"/>
        <end position="149"/>
    </location>
</feature>
<evidence type="ECO:0000313" key="10">
    <source>
        <dbReference type="Proteomes" id="UP000199626"/>
    </source>
</evidence>
<dbReference type="CDD" id="cd14332">
    <property type="entry name" value="UBA_RuvA_C"/>
    <property type="match status" value="1"/>
</dbReference>
<comment type="caution">
    <text evidence="6">Lacks conserved residue(s) required for the propagation of feature annotation.</text>
</comment>
<evidence type="ECO:0000256" key="7">
    <source>
        <dbReference type="SAM" id="MobiDB-lite"/>
    </source>
</evidence>
<feature type="domain" description="Helix-hairpin-helix DNA-binding motif class 1" evidence="8">
    <location>
        <begin position="73"/>
        <end position="92"/>
    </location>
</feature>
<dbReference type="GO" id="GO:0005524">
    <property type="term" value="F:ATP binding"/>
    <property type="evidence" value="ECO:0007669"/>
    <property type="project" value="InterPro"/>
</dbReference>
<dbReference type="Gene3D" id="1.10.8.10">
    <property type="entry name" value="DNA helicase RuvA subunit, C-terminal domain"/>
    <property type="match status" value="1"/>
</dbReference>
<dbReference type="InterPro" id="IPR013849">
    <property type="entry name" value="DNA_helicase_Holl-junc_RuvA_I"/>
</dbReference>
<dbReference type="GO" id="GO:0009378">
    <property type="term" value="F:four-way junction helicase activity"/>
    <property type="evidence" value="ECO:0007669"/>
    <property type="project" value="InterPro"/>
</dbReference>
<dbReference type="SUPFAM" id="SSF47781">
    <property type="entry name" value="RuvA domain 2-like"/>
    <property type="match status" value="1"/>
</dbReference>
<feature type="region of interest" description="Domain III" evidence="6">
    <location>
        <begin position="150"/>
        <end position="206"/>
    </location>
</feature>
<keyword evidence="2 6" id="KW-0227">DNA damage</keyword>
<comment type="subunit">
    <text evidence="6">Homotetramer. Forms an RuvA(8)-RuvB(12)-Holliday junction (HJ) complex. HJ DNA is sandwiched between 2 RuvA tetramers; dsDNA enters through RuvA and exits via RuvB. An RuvB hexamer assembles on each DNA strand where it exits the tetramer. Each RuvB hexamer is contacted by two RuvA subunits (via domain III) on 2 adjacent RuvB subunits; this complex drives branch migration. In the full resolvosome a probable DNA-RuvA(4)-RuvB(12)-RuvC(2) complex forms which resolves the HJ.</text>
</comment>
<keyword evidence="4 6" id="KW-0233">DNA recombination</keyword>
<evidence type="ECO:0000256" key="5">
    <source>
        <dbReference type="ARBA" id="ARBA00023204"/>
    </source>
</evidence>
<dbReference type="GO" id="GO:0009379">
    <property type="term" value="C:Holliday junction helicase complex"/>
    <property type="evidence" value="ECO:0007669"/>
    <property type="project" value="InterPro"/>
</dbReference>
<dbReference type="Pfam" id="PF01330">
    <property type="entry name" value="RuvA_N"/>
    <property type="match status" value="1"/>
</dbReference>
<dbReference type="GO" id="GO:0005737">
    <property type="term" value="C:cytoplasm"/>
    <property type="evidence" value="ECO:0007669"/>
    <property type="project" value="UniProtKB-SubCell"/>
</dbReference>
<evidence type="ECO:0000256" key="2">
    <source>
        <dbReference type="ARBA" id="ARBA00022763"/>
    </source>
</evidence>
<dbReference type="SUPFAM" id="SSF46929">
    <property type="entry name" value="DNA helicase RuvA subunit, C-terminal domain"/>
    <property type="match status" value="1"/>
</dbReference>
<dbReference type="STRING" id="1159017.SAMN02927930_00843"/>
<dbReference type="OrthoDB" id="5293449at2"/>
<dbReference type="NCBIfam" id="TIGR00084">
    <property type="entry name" value="ruvA"/>
    <property type="match status" value="1"/>
</dbReference>
<comment type="subcellular location">
    <subcellularLocation>
        <location evidence="6">Cytoplasm</location>
    </subcellularLocation>
</comment>
<dbReference type="InterPro" id="IPR012340">
    <property type="entry name" value="NA-bd_OB-fold"/>
</dbReference>
<dbReference type="GO" id="GO:0006310">
    <property type="term" value="P:DNA recombination"/>
    <property type="evidence" value="ECO:0007669"/>
    <property type="project" value="UniProtKB-UniRule"/>
</dbReference>
<dbReference type="GO" id="GO:0006281">
    <property type="term" value="P:DNA repair"/>
    <property type="evidence" value="ECO:0007669"/>
    <property type="project" value="UniProtKB-UniRule"/>
</dbReference>
<evidence type="ECO:0000256" key="1">
    <source>
        <dbReference type="ARBA" id="ARBA00022490"/>
    </source>
</evidence>
<dbReference type="Gene3D" id="2.40.50.140">
    <property type="entry name" value="Nucleic acid-binding proteins"/>
    <property type="match status" value="1"/>
</dbReference>
<dbReference type="InterPro" id="IPR036267">
    <property type="entry name" value="RuvA_C_sf"/>
</dbReference>
<keyword evidence="3 6" id="KW-0238">DNA-binding</keyword>
<keyword evidence="9" id="KW-0547">Nucleotide-binding</keyword>
<dbReference type="Pfam" id="PF14520">
    <property type="entry name" value="HHH_5"/>
    <property type="match status" value="1"/>
</dbReference>
<keyword evidence="10" id="KW-1185">Reference proteome</keyword>
<gene>
    <name evidence="6" type="primary">ruvA</name>
    <name evidence="9" type="ORF">SAMN02927930_00843</name>
</gene>
<reference evidence="10" key="1">
    <citation type="submission" date="2016-10" db="EMBL/GenBank/DDBJ databases">
        <authorList>
            <person name="Varghese N."/>
            <person name="Submissions S."/>
        </authorList>
    </citation>
    <scope>NUCLEOTIDE SEQUENCE [LARGE SCALE GENOMIC DNA]</scope>
    <source>
        <strain evidence="10">CGMCC 1.10824</strain>
    </source>
</reference>
<keyword evidence="9" id="KW-0347">Helicase</keyword>
<comment type="domain">
    <text evidence="6">Has three domains with a flexible linker between the domains II and III and assumes an 'L' shape. Domain III is highly mobile and contacts RuvB.</text>
</comment>
<dbReference type="HAMAP" id="MF_00031">
    <property type="entry name" value="DNA_HJ_migration_RuvA"/>
    <property type="match status" value="1"/>
</dbReference>
<feature type="region of interest" description="Domain I" evidence="6">
    <location>
        <begin position="1"/>
        <end position="64"/>
    </location>
</feature>
<comment type="function">
    <text evidence="6">The RuvA-RuvB-RuvC complex processes Holliday junction (HJ) DNA during genetic recombination and DNA repair, while the RuvA-RuvB complex plays an important role in the rescue of blocked DNA replication forks via replication fork reversal (RFR). RuvA specifically binds to HJ cruciform DNA, conferring on it an open structure. The RuvB hexamer acts as an ATP-dependent pump, pulling dsDNA into and through the RuvAB complex. HJ branch migration allows RuvC to scan DNA until it finds its consensus sequence, where it cleaves and resolves the cruciform DNA.</text>
</comment>
<evidence type="ECO:0000313" key="9">
    <source>
        <dbReference type="EMBL" id="SDB20855.1"/>
    </source>
</evidence>
<keyword evidence="5 6" id="KW-0234">DNA repair</keyword>
<proteinExistence type="inferred from homology"/>
<keyword evidence="1 6" id="KW-0963">Cytoplasm</keyword>
<evidence type="ECO:0000256" key="3">
    <source>
        <dbReference type="ARBA" id="ARBA00023125"/>
    </source>
</evidence>
<keyword evidence="9" id="KW-0378">Hydrolase</keyword>
<dbReference type="EMBL" id="FMXN01000003">
    <property type="protein sequence ID" value="SDB20855.1"/>
    <property type="molecule type" value="Genomic_DNA"/>
</dbReference>
<dbReference type="InterPro" id="IPR011114">
    <property type="entry name" value="RuvA_C"/>
</dbReference>
<evidence type="ECO:0000259" key="8">
    <source>
        <dbReference type="SMART" id="SM00278"/>
    </source>
</evidence>
<protein>
    <recommendedName>
        <fullName evidence="6">Holliday junction branch migration complex subunit RuvA</fullName>
    </recommendedName>
</protein>
<evidence type="ECO:0000256" key="6">
    <source>
        <dbReference type="HAMAP-Rule" id="MF_00031"/>
    </source>
</evidence>
<dbReference type="GO" id="GO:0048476">
    <property type="term" value="C:Holliday junction resolvase complex"/>
    <property type="evidence" value="ECO:0007669"/>
    <property type="project" value="UniProtKB-UniRule"/>
</dbReference>
<dbReference type="AlphaFoldDB" id="A0A1G6BJT6"/>
<organism evidence="9 10">
    <name type="scientific">Pseudidiomarina indica</name>
    <dbReference type="NCBI Taxonomy" id="1159017"/>
    <lineage>
        <taxon>Bacteria</taxon>
        <taxon>Pseudomonadati</taxon>
        <taxon>Pseudomonadota</taxon>
        <taxon>Gammaproteobacteria</taxon>
        <taxon>Alteromonadales</taxon>
        <taxon>Idiomarinaceae</taxon>
        <taxon>Pseudidiomarina</taxon>
    </lineage>
</organism>
<name>A0A1G6BJT6_9GAMM</name>
<dbReference type="RefSeq" id="WP_092592065.1">
    <property type="nucleotide sequence ID" value="NZ_FMXN01000003.1"/>
</dbReference>
<dbReference type="Proteomes" id="UP000199626">
    <property type="component" value="Unassembled WGS sequence"/>
</dbReference>
<dbReference type="InterPro" id="IPR000085">
    <property type="entry name" value="RuvA"/>
</dbReference>
<dbReference type="InterPro" id="IPR010994">
    <property type="entry name" value="RuvA_2-like"/>
</dbReference>
<sequence>MIGQISGILIAKQPPEVVIDVNGIGYEIQMPMTSLYELPDVGEPVTLITHFIVREDAQLLYGFNSFAERSLFRQLIKTQGIGPKLAITMMSGLTAHQFVQAVVQEDFARLTKIPGVGRKTAERLVLELADKFKQWGSATPATDAAPIDTSGLQPTLTPHRPQDDALDALIALGYKPAQAEKAIAAALKTEPDATSEVLIRFALKSM</sequence>
<dbReference type="SUPFAM" id="SSF50249">
    <property type="entry name" value="Nucleic acid-binding proteins"/>
    <property type="match status" value="1"/>
</dbReference>
<keyword evidence="9" id="KW-0067">ATP-binding</keyword>
<evidence type="ECO:0000256" key="4">
    <source>
        <dbReference type="ARBA" id="ARBA00023172"/>
    </source>
</evidence>
<feature type="region of interest" description="Disordered" evidence="7">
    <location>
        <begin position="139"/>
        <end position="159"/>
    </location>
</feature>
<dbReference type="SMART" id="SM00278">
    <property type="entry name" value="HhH1"/>
    <property type="match status" value="2"/>
</dbReference>
<comment type="similarity">
    <text evidence="6">Belongs to the RuvA family.</text>
</comment>